<dbReference type="PANTHER" id="PTHR12919">
    <property type="entry name" value="30S RIBOSOMAL PROTEIN S16"/>
    <property type="match status" value="1"/>
</dbReference>
<evidence type="ECO:0000313" key="5">
    <source>
        <dbReference type="Proteomes" id="UP000526033"/>
    </source>
</evidence>
<dbReference type="GO" id="GO:0003735">
    <property type="term" value="F:structural constituent of ribosome"/>
    <property type="evidence" value="ECO:0007669"/>
    <property type="project" value="InterPro"/>
</dbReference>
<dbReference type="HAMAP" id="MF_00385">
    <property type="entry name" value="Ribosomal_bS16"/>
    <property type="match status" value="1"/>
</dbReference>
<evidence type="ECO:0000313" key="4">
    <source>
        <dbReference type="EMBL" id="NMB70353.1"/>
    </source>
</evidence>
<evidence type="ECO:0000256" key="2">
    <source>
        <dbReference type="ARBA" id="ARBA00023274"/>
    </source>
</evidence>
<dbReference type="GO" id="GO:0005737">
    <property type="term" value="C:cytoplasm"/>
    <property type="evidence" value="ECO:0007669"/>
    <property type="project" value="UniProtKB-ARBA"/>
</dbReference>
<comment type="similarity">
    <text evidence="3">Belongs to the bacterial ribosomal protein bS16 family.</text>
</comment>
<dbReference type="PROSITE" id="PS00732">
    <property type="entry name" value="RIBOSOMAL_S16"/>
    <property type="match status" value="1"/>
</dbReference>
<dbReference type="InterPro" id="IPR023803">
    <property type="entry name" value="Ribosomal_bS16_dom_sf"/>
</dbReference>
<dbReference type="EMBL" id="JAAZNL010000050">
    <property type="protein sequence ID" value="NMB70353.1"/>
    <property type="molecule type" value="Genomic_DNA"/>
</dbReference>
<keyword evidence="1 3" id="KW-0689">Ribosomal protein</keyword>
<reference evidence="4 5" key="1">
    <citation type="journal article" date="2020" name="Biotechnol. Biofuels">
        <title>New insights from the biogas microbiome by comprehensive genome-resolved metagenomics of nearly 1600 species originating from multiple anaerobic digesters.</title>
        <authorList>
            <person name="Campanaro S."/>
            <person name="Treu L."/>
            <person name="Rodriguez-R L.M."/>
            <person name="Kovalovszki A."/>
            <person name="Ziels R.M."/>
            <person name="Maus I."/>
            <person name="Zhu X."/>
            <person name="Kougias P.G."/>
            <person name="Basile A."/>
            <person name="Luo G."/>
            <person name="Schluter A."/>
            <person name="Konstantinidis K.T."/>
            <person name="Angelidaki I."/>
        </authorList>
    </citation>
    <scope>NUCLEOTIDE SEQUENCE [LARGE SCALE GENOMIC DNA]</scope>
    <source>
        <strain evidence="4">AS27yjCOA_165</strain>
    </source>
</reference>
<dbReference type="InterPro" id="IPR020592">
    <property type="entry name" value="Ribosomal_bS16_CS"/>
</dbReference>
<organism evidence="4 5">
    <name type="scientific">candidate division WWE3 bacterium</name>
    <dbReference type="NCBI Taxonomy" id="2053526"/>
    <lineage>
        <taxon>Bacteria</taxon>
        <taxon>Katanobacteria</taxon>
    </lineage>
</organism>
<dbReference type="GO" id="GO:0006412">
    <property type="term" value="P:translation"/>
    <property type="evidence" value="ECO:0007669"/>
    <property type="project" value="UniProtKB-UniRule"/>
</dbReference>
<evidence type="ECO:0000256" key="3">
    <source>
        <dbReference type="HAMAP-Rule" id="MF_00385"/>
    </source>
</evidence>
<dbReference type="SUPFAM" id="SSF54565">
    <property type="entry name" value="Ribosomal protein S16"/>
    <property type="match status" value="1"/>
</dbReference>
<accession>A0A7X9DLA3</accession>
<gene>
    <name evidence="3 4" type="primary">rpsP</name>
    <name evidence="4" type="ORF">GYA27_04095</name>
</gene>
<dbReference type="Pfam" id="PF00886">
    <property type="entry name" value="Ribosomal_S16"/>
    <property type="match status" value="1"/>
</dbReference>
<evidence type="ECO:0000256" key="1">
    <source>
        <dbReference type="ARBA" id="ARBA00022980"/>
    </source>
</evidence>
<dbReference type="PANTHER" id="PTHR12919:SF20">
    <property type="entry name" value="SMALL RIBOSOMAL SUBUNIT PROTEIN BS16M"/>
    <property type="match status" value="1"/>
</dbReference>
<proteinExistence type="inferred from homology"/>
<dbReference type="Gene3D" id="3.30.1320.10">
    <property type="match status" value="1"/>
</dbReference>
<dbReference type="InterPro" id="IPR000307">
    <property type="entry name" value="Ribosomal_bS16"/>
</dbReference>
<dbReference type="Proteomes" id="UP000526033">
    <property type="component" value="Unassembled WGS sequence"/>
</dbReference>
<dbReference type="GO" id="GO:0015935">
    <property type="term" value="C:small ribosomal subunit"/>
    <property type="evidence" value="ECO:0007669"/>
    <property type="project" value="TreeGrafter"/>
</dbReference>
<dbReference type="AlphaFoldDB" id="A0A7X9DLA3"/>
<keyword evidence="2 3" id="KW-0687">Ribonucleoprotein</keyword>
<dbReference type="NCBIfam" id="TIGR00002">
    <property type="entry name" value="S16"/>
    <property type="match status" value="1"/>
</dbReference>
<name>A0A7X9DLA3_UNCKA</name>
<sequence>MTIRLTRIGKKNNPSYRVVVSNTKDKRNGKSLEILGHFNPTDSKSKFEIDKEKYAAWVGKGALVSDAVKQLLEGKYSYTPYRSKKAAAEAAE</sequence>
<comment type="caution">
    <text evidence="4">The sequence shown here is derived from an EMBL/GenBank/DDBJ whole genome shotgun (WGS) entry which is preliminary data.</text>
</comment>
<protein>
    <recommendedName>
        <fullName evidence="3">Small ribosomal subunit protein bS16</fullName>
    </recommendedName>
</protein>